<keyword evidence="2" id="KW-1185">Reference proteome</keyword>
<dbReference type="Proteomes" id="UP000218334">
    <property type="component" value="Unassembled WGS sequence"/>
</dbReference>
<gene>
    <name evidence="1" type="ORF">ARMSODRAFT_1024952</name>
</gene>
<evidence type="ECO:0000313" key="2">
    <source>
        <dbReference type="Proteomes" id="UP000218334"/>
    </source>
</evidence>
<accession>A0A2H3AUE8</accession>
<reference evidence="2" key="1">
    <citation type="journal article" date="2017" name="Nat. Ecol. Evol.">
        <title>Genome expansion and lineage-specific genetic innovations in the forest pathogenic fungi Armillaria.</title>
        <authorList>
            <person name="Sipos G."/>
            <person name="Prasanna A.N."/>
            <person name="Walter M.C."/>
            <person name="O'Connor E."/>
            <person name="Balint B."/>
            <person name="Krizsan K."/>
            <person name="Kiss B."/>
            <person name="Hess J."/>
            <person name="Varga T."/>
            <person name="Slot J."/>
            <person name="Riley R."/>
            <person name="Boka B."/>
            <person name="Rigling D."/>
            <person name="Barry K."/>
            <person name="Lee J."/>
            <person name="Mihaltcheva S."/>
            <person name="LaButti K."/>
            <person name="Lipzen A."/>
            <person name="Waldron R."/>
            <person name="Moloney N.M."/>
            <person name="Sperisen C."/>
            <person name="Kredics L."/>
            <person name="Vagvoelgyi C."/>
            <person name="Patrignani A."/>
            <person name="Fitzpatrick D."/>
            <person name="Nagy I."/>
            <person name="Doyle S."/>
            <person name="Anderson J.B."/>
            <person name="Grigoriev I.V."/>
            <person name="Gueldener U."/>
            <person name="Muensterkoetter M."/>
            <person name="Nagy L.G."/>
        </authorList>
    </citation>
    <scope>NUCLEOTIDE SEQUENCE [LARGE SCALE GENOMIC DNA]</scope>
    <source>
        <strain evidence="2">28-4</strain>
    </source>
</reference>
<name>A0A2H3AUE8_9AGAR</name>
<proteinExistence type="predicted"/>
<dbReference type="EMBL" id="KZ293467">
    <property type="protein sequence ID" value="PBK62351.1"/>
    <property type="molecule type" value="Genomic_DNA"/>
</dbReference>
<evidence type="ECO:0000313" key="1">
    <source>
        <dbReference type="EMBL" id="PBK62351.1"/>
    </source>
</evidence>
<protein>
    <submittedName>
        <fullName evidence="1">Uncharacterized protein</fullName>
    </submittedName>
</protein>
<organism evidence="1 2">
    <name type="scientific">Armillaria solidipes</name>
    <dbReference type="NCBI Taxonomy" id="1076256"/>
    <lineage>
        <taxon>Eukaryota</taxon>
        <taxon>Fungi</taxon>
        <taxon>Dikarya</taxon>
        <taxon>Basidiomycota</taxon>
        <taxon>Agaricomycotina</taxon>
        <taxon>Agaricomycetes</taxon>
        <taxon>Agaricomycetidae</taxon>
        <taxon>Agaricales</taxon>
        <taxon>Marasmiineae</taxon>
        <taxon>Physalacriaceae</taxon>
        <taxon>Armillaria</taxon>
    </lineage>
</organism>
<dbReference type="AlphaFoldDB" id="A0A2H3AUE8"/>
<sequence length="131" mass="14963">MVNEYFKLFYWALPLNQDPQPDDPLPVTDDGLSEAELEVKAAIIKQMSNAIPKWLDYHAMKTTASTMLMKKQLTRDPVALFLSHLNGLEGPQMQSLTPKQLFGKENDDINRRFDMFWGTQPPVVLGNCLRP</sequence>